<reference evidence="3" key="1">
    <citation type="journal article" date="2019" name="Int. J. Syst. Evol. Microbiol.">
        <title>The Global Catalogue of Microorganisms (GCM) 10K type strain sequencing project: providing services to taxonomists for standard genome sequencing and annotation.</title>
        <authorList>
            <consortium name="The Broad Institute Genomics Platform"/>
            <consortium name="The Broad Institute Genome Sequencing Center for Infectious Disease"/>
            <person name="Wu L."/>
            <person name="Ma J."/>
        </authorList>
    </citation>
    <scope>NUCLEOTIDE SEQUENCE [LARGE SCALE GENOMIC DNA]</scope>
    <source>
        <strain evidence="3">JCM 30846</strain>
    </source>
</reference>
<evidence type="ECO:0000256" key="1">
    <source>
        <dbReference type="SAM" id="MobiDB-lite"/>
    </source>
</evidence>
<dbReference type="Gene3D" id="3.30.420.240">
    <property type="match status" value="1"/>
</dbReference>
<gene>
    <name evidence="2" type="ORF">GCM10023082_16090</name>
</gene>
<accession>A0ABP7EHP3</accession>
<feature type="compositionally biased region" description="Basic and acidic residues" evidence="1">
    <location>
        <begin position="1"/>
        <end position="12"/>
    </location>
</feature>
<protein>
    <submittedName>
        <fullName evidence="2">Uncharacterized protein</fullName>
    </submittedName>
</protein>
<dbReference type="RefSeq" id="WP_345643143.1">
    <property type="nucleotide sequence ID" value="NZ_BAABEP010000007.1"/>
</dbReference>
<dbReference type="Proteomes" id="UP001499884">
    <property type="component" value="Unassembled WGS sequence"/>
</dbReference>
<comment type="caution">
    <text evidence="2">The sequence shown here is derived from an EMBL/GenBank/DDBJ whole genome shotgun (WGS) entry which is preliminary data.</text>
</comment>
<evidence type="ECO:0000313" key="2">
    <source>
        <dbReference type="EMBL" id="GAA3719431.1"/>
    </source>
</evidence>
<proteinExistence type="predicted"/>
<keyword evidence="3" id="KW-1185">Reference proteome</keyword>
<name>A0ABP7EHP3_9ACTN</name>
<feature type="region of interest" description="Disordered" evidence="1">
    <location>
        <begin position="1"/>
        <end position="31"/>
    </location>
</feature>
<organism evidence="2 3">
    <name type="scientific">Streptomyces tremellae</name>
    <dbReference type="NCBI Taxonomy" id="1124239"/>
    <lineage>
        <taxon>Bacteria</taxon>
        <taxon>Bacillati</taxon>
        <taxon>Actinomycetota</taxon>
        <taxon>Actinomycetes</taxon>
        <taxon>Kitasatosporales</taxon>
        <taxon>Streptomycetaceae</taxon>
        <taxon>Streptomyces</taxon>
    </lineage>
</organism>
<evidence type="ECO:0000313" key="3">
    <source>
        <dbReference type="Proteomes" id="UP001499884"/>
    </source>
</evidence>
<dbReference type="EMBL" id="BAABEP010000007">
    <property type="protein sequence ID" value="GAA3719431.1"/>
    <property type="molecule type" value="Genomic_DNA"/>
</dbReference>
<sequence length="103" mass="11333">MSLNGRPEEPGRPLRTRAGARTTRRQGPSTAGFTVVVRPGRLRLHVDKKAAAQLSTTSGYTQIESKKAMKARGMKSPDRAEAVLLALYEPNPLNKPRRRGLLN</sequence>
<feature type="compositionally biased region" description="Low complexity" evidence="1">
    <location>
        <begin position="16"/>
        <end position="28"/>
    </location>
</feature>